<accession>A0ABR2QEA0</accession>
<proteinExistence type="predicted"/>
<name>A0ABR2QEA0_9ROSI</name>
<comment type="caution">
    <text evidence="1">The sequence shown here is derived from an EMBL/GenBank/DDBJ whole genome shotgun (WGS) entry which is preliminary data.</text>
</comment>
<evidence type="ECO:0000313" key="1">
    <source>
        <dbReference type="EMBL" id="KAK8998982.1"/>
    </source>
</evidence>
<keyword evidence="2" id="KW-1185">Reference proteome</keyword>
<dbReference type="EMBL" id="JBBPBN010000040">
    <property type="protein sequence ID" value="KAK8998982.1"/>
    <property type="molecule type" value="Genomic_DNA"/>
</dbReference>
<gene>
    <name evidence="1" type="ORF">V6N11_070161</name>
</gene>
<sequence length="110" mass="12236">MQTTNKLKAARTPSGSLIGRNEPRIFLELLQYFFKLSPNENFFPKSHPPIAHFYEKNLSFGFHKNPSAHTVATPHSSSLPILLRLPSSLGLWRVNFHSSLGSPSSSNSSS</sequence>
<organism evidence="1 2">
    <name type="scientific">Hibiscus sabdariffa</name>
    <name type="common">roselle</name>
    <dbReference type="NCBI Taxonomy" id="183260"/>
    <lineage>
        <taxon>Eukaryota</taxon>
        <taxon>Viridiplantae</taxon>
        <taxon>Streptophyta</taxon>
        <taxon>Embryophyta</taxon>
        <taxon>Tracheophyta</taxon>
        <taxon>Spermatophyta</taxon>
        <taxon>Magnoliopsida</taxon>
        <taxon>eudicotyledons</taxon>
        <taxon>Gunneridae</taxon>
        <taxon>Pentapetalae</taxon>
        <taxon>rosids</taxon>
        <taxon>malvids</taxon>
        <taxon>Malvales</taxon>
        <taxon>Malvaceae</taxon>
        <taxon>Malvoideae</taxon>
        <taxon>Hibiscus</taxon>
    </lineage>
</organism>
<reference evidence="1 2" key="1">
    <citation type="journal article" date="2024" name="G3 (Bethesda)">
        <title>Genome assembly of Hibiscus sabdariffa L. provides insights into metabolisms of medicinal natural products.</title>
        <authorList>
            <person name="Kim T."/>
        </authorList>
    </citation>
    <scope>NUCLEOTIDE SEQUENCE [LARGE SCALE GENOMIC DNA]</scope>
    <source>
        <strain evidence="1">TK-2024</strain>
        <tissue evidence="1">Old leaves</tissue>
    </source>
</reference>
<evidence type="ECO:0000313" key="2">
    <source>
        <dbReference type="Proteomes" id="UP001396334"/>
    </source>
</evidence>
<protein>
    <submittedName>
        <fullName evidence="1">Uncharacterized protein</fullName>
    </submittedName>
</protein>
<dbReference type="Proteomes" id="UP001396334">
    <property type="component" value="Unassembled WGS sequence"/>
</dbReference>